<organism evidence="2 3">
    <name type="scientific">Rhynchophorus ferrugineus</name>
    <name type="common">Red palm weevil</name>
    <name type="synonym">Curculio ferrugineus</name>
    <dbReference type="NCBI Taxonomy" id="354439"/>
    <lineage>
        <taxon>Eukaryota</taxon>
        <taxon>Metazoa</taxon>
        <taxon>Ecdysozoa</taxon>
        <taxon>Arthropoda</taxon>
        <taxon>Hexapoda</taxon>
        <taxon>Insecta</taxon>
        <taxon>Pterygota</taxon>
        <taxon>Neoptera</taxon>
        <taxon>Endopterygota</taxon>
        <taxon>Coleoptera</taxon>
        <taxon>Polyphaga</taxon>
        <taxon>Cucujiformia</taxon>
        <taxon>Curculionidae</taxon>
        <taxon>Dryophthorinae</taxon>
        <taxon>Rhynchophorus</taxon>
    </lineage>
</organism>
<dbReference type="AlphaFoldDB" id="A0A834IF03"/>
<evidence type="ECO:0000313" key="2">
    <source>
        <dbReference type="EMBL" id="KAF7278569.1"/>
    </source>
</evidence>
<keyword evidence="3" id="KW-1185">Reference proteome</keyword>
<protein>
    <submittedName>
        <fullName evidence="2">Uncharacterized protein</fullName>
    </submittedName>
</protein>
<gene>
    <name evidence="2" type="ORF">GWI33_008191</name>
</gene>
<proteinExistence type="predicted"/>
<feature type="region of interest" description="Disordered" evidence="1">
    <location>
        <begin position="41"/>
        <end position="78"/>
    </location>
</feature>
<feature type="compositionally biased region" description="Basic and acidic residues" evidence="1">
    <location>
        <begin position="44"/>
        <end position="55"/>
    </location>
</feature>
<dbReference type="Proteomes" id="UP000625711">
    <property type="component" value="Unassembled WGS sequence"/>
</dbReference>
<sequence>MSALFVITDHNTTISQITTHLIVNFLQFSIFGRGRTPPMLRNVEAPDKNHRDGMTRRKSYGTRNKRRTRRLRTERKKNQSVKIRCGVESAVIHLTNIAAVVVAVGRGGGTLKCRTQ</sequence>
<evidence type="ECO:0000313" key="3">
    <source>
        <dbReference type="Proteomes" id="UP000625711"/>
    </source>
</evidence>
<accession>A0A834IF03</accession>
<feature type="compositionally biased region" description="Basic residues" evidence="1">
    <location>
        <begin position="56"/>
        <end position="78"/>
    </location>
</feature>
<reference evidence="2" key="1">
    <citation type="submission" date="2020-08" db="EMBL/GenBank/DDBJ databases">
        <title>Genome sequencing and assembly of the red palm weevil Rhynchophorus ferrugineus.</title>
        <authorList>
            <person name="Dias G.B."/>
            <person name="Bergman C.M."/>
            <person name="Manee M."/>
        </authorList>
    </citation>
    <scope>NUCLEOTIDE SEQUENCE</scope>
    <source>
        <strain evidence="2">AA-2017</strain>
        <tissue evidence="2">Whole larva</tissue>
    </source>
</reference>
<name>A0A834IF03_RHYFE</name>
<dbReference type="EMBL" id="JAACXV010000396">
    <property type="protein sequence ID" value="KAF7278569.1"/>
    <property type="molecule type" value="Genomic_DNA"/>
</dbReference>
<comment type="caution">
    <text evidence="2">The sequence shown here is derived from an EMBL/GenBank/DDBJ whole genome shotgun (WGS) entry which is preliminary data.</text>
</comment>
<evidence type="ECO:0000256" key="1">
    <source>
        <dbReference type="SAM" id="MobiDB-lite"/>
    </source>
</evidence>